<keyword evidence="3" id="KW-1185">Reference proteome</keyword>
<gene>
    <name evidence="2" type="ORF">E1B25_21510</name>
</gene>
<reference evidence="2 3" key="1">
    <citation type="submission" date="2019-03" db="EMBL/GenBank/DDBJ databases">
        <authorList>
            <person name="Zhang S."/>
        </authorList>
    </citation>
    <scope>NUCLEOTIDE SEQUENCE [LARGE SCALE GENOMIC DNA]</scope>
    <source>
        <strain evidence="2 3">S4J41</strain>
    </source>
</reference>
<dbReference type="EMBL" id="SMFP01000036">
    <property type="protein sequence ID" value="TDE33235.1"/>
    <property type="molecule type" value="Genomic_DNA"/>
</dbReference>
<accession>A0A4R5EFR3</accession>
<dbReference type="RefSeq" id="WP_132831622.1">
    <property type="nucleotide sequence ID" value="NZ_SMFP01000036.1"/>
</dbReference>
<sequence>MNKMIATLVAGTMIMPTIASAQDGGAMNAAISRSVCGADVRPMSADYVDIQGVTHLKVTCPRGAVPSTGSEGVLGTSTLTPTAATGLGLGFLGLGLIFSNDDENGTTTTTTNN</sequence>
<name>A0A4R5EFR3_9RHOB</name>
<evidence type="ECO:0000313" key="3">
    <source>
        <dbReference type="Proteomes" id="UP000294662"/>
    </source>
</evidence>
<dbReference type="AlphaFoldDB" id="A0A4R5EFR3"/>
<evidence type="ECO:0008006" key="4">
    <source>
        <dbReference type="Google" id="ProtNLM"/>
    </source>
</evidence>
<proteinExistence type="predicted"/>
<feature type="signal peptide" evidence="1">
    <location>
        <begin position="1"/>
        <end position="21"/>
    </location>
</feature>
<evidence type="ECO:0000256" key="1">
    <source>
        <dbReference type="SAM" id="SignalP"/>
    </source>
</evidence>
<keyword evidence="1" id="KW-0732">Signal</keyword>
<comment type="caution">
    <text evidence="2">The sequence shown here is derived from an EMBL/GenBank/DDBJ whole genome shotgun (WGS) entry which is preliminary data.</text>
</comment>
<feature type="chain" id="PRO_5020318136" description="Secreted protein" evidence="1">
    <location>
        <begin position="22"/>
        <end position="113"/>
    </location>
</feature>
<dbReference type="Proteomes" id="UP000294662">
    <property type="component" value="Unassembled WGS sequence"/>
</dbReference>
<protein>
    <recommendedName>
        <fullName evidence="4">Secreted protein</fullName>
    </recommendedName>
</protein>
<organism evidence="2 3">
    <name type="scientific">Antarcticimicrobium sediminis</name>
    <dbReference type="NCBI Taxonomy" id="2546227"/>
    <lineage>
        <taxon>Bacteria</taxon>
        <taxon>Pseudomonadati</taxon>
        <taxon>Pseudomonadota</taxon>
        <taxon>Alphaproteobacteria</taxon>
        <taxon>Rhodobacterales</taxon>
        <taxon>Paracoccaceae</taxon>
        <taxon>Antarcticimicrobium</taxon>
    </lineage>
</organism>
<evidence type="ECO:0000313" key="2">
    <source>
        <dbReference type="EMBL" id="TDE33235.1"/>
    </source>
</evidence>